<organism evidence="1">
    <name type="scientific">Zea mays</name>
    <name type="common">Maize</name>
    <dbReference type="NCBI Taxonomy" id="4577"/>
    <lineage>
        <taxon>Eukaryota</taxon>
        <taxon>Viridiplantae</taxon>
        <taxon>Streptophyta</taxon>
        <taxon>Embryophyta</taxon>
        <taxon>Tracheophyta</taxon>
        <taxon>Spermatophyta</taxon>
        <taxon>Magnoliopsida</taxon>
        <taxon>Liliopsida</taxon>
        <taxon>Poales</taxon>
        <taxon>Poaceae</taxon>
        <taxon>PACMAD clade</taxon>
        <taxon>Panicoideae</taxon>
        <taxon>Andropogonodae</taxon>
        <taxon>Andropogoneae</taxon>
        <taxon>Tripsacinae</taxon>
        <taxon>Zea</taxon>
    </lineage>
</organism>
<name>A0A1D6GR82_MAIZE</name>
<dbReference type="AlphaFoldDB" id="A0A1D6GR82"/>
<dbReference type="SMR" id="A0A1D6GR82"/>
<reference evidence="1" key="1">
    <citation type="submission" date="2015-12" db="EMBL/GenBank/DDBJ databases">
        <title>Update maize B73 reference genome by single molecule sequencing technologies.</title>
        <authorList>
            <consortium name="Maize Genome Sequencing Project"/>
            <person name="Ware D."/>
        </authorList>
    </citation>
    <scope>NUCLEOTIDE SEQUENCE</scope>
    <source>
        <tissue evidence="1">Seedling</tissue>
    </source>
</reference>
<accession>A0A1D6GR82</accession>
<proteinExistence type="predicted"/>
<dbReference type="EMBL" id="CM000781">
    <property type="protein sequence ID" value="AQK65620.1"/>
    <property type="molecule type" value="Genomic_DNA"/>
</dbReference>
<sequence>MVAEGETVALEFTPIAERCLQYLGKTLKKKAASQGQRRCPISSYFCFDTYHRRSHDLIFNGKSISGDYSLKGQMNEGKSMSRATGQLRETKVPFPVFCLIQWHISPYDLIFNGKSISGDYSLKGQMNEGKSMEQSN</sequence>
<gene>
    <name evidence="1" type="ORF">ZEAMMB73_Zm00001d014254</name>
</gene>
<evidence type="ECO:0000313" key="1">
    <source>
        <dbReference type="EMBL" id="AQK65620.1"/>
    </source>
</evidence>
<protein>
    <submittedName>
        <fullName evidence="1">Uncharacterized protein</fullName>
    </submittedName>
</protein>
<dbReference type="InParanoid" id="A0A1D6GR82"/>